<keyword evidence="4" id="KW-1185">Reference proteome</keyword>
<feature type="signal peptide" evidence="1">
    <location>
        <begin position="1"/>
        <end position="23"/>
    </location>
</feature>
<dbReference type="Pfam" id="PF00932">
    <property type="entry name" value="LTD"/>
    <property type="match status" value="1"/>
</dbReference>
<organism evidence="3 4">
    <name type="scientific">Sphingobacterium psychroaquaticum</name>
    <dbReference type="NCBI Taxonomy" id="561061"/>
    <lineage>
        <taxon>Bacteria</taxon>
        <taxon>Pseudomonadati</taxon>
        <taxon>Bacteroidota</taxon>
        <taxon>Sphingobacteriia</taxon>
        <taxon>Sphingobacteriales</taxon>
        <taxon>Sphingobacteriaceae</taxon>
        <taxon>Sphingobacterium</taxon>
    </lineage>
</organism>
<gene>
    <name evidence="3" type="ORF">SAMN05660862_3311</name>
</gene>
<dbReference type="Proteomes" id="UP000192980">
    <property type="component" value="Unassembled WGS sequence"/>
</dbReference>
<evidence type="ECO:0000313" key="4">
    <source>
        <dbReference type="Proteomes" id="UP000192980"/>
    </source>
</evidence>
<dbReference type="InterPro" id="IPR001322">
    <property type="entry name" value="Lamin_tail_dom"/>
</dbReference>
<dbReference type="STRING" id="561061.SAMN05660862_3311"/>
<feature type="domain" description="LTD" evidence="2">
    <location>
        <begin position="23"/>
        <end position="131"/>
    </location>
</feature>
<proteinExistence type="predicted"/>
<name>A0A1X7L044_9SPHI</name>
<dbReference type="Gene3D" id="2.60.40.4070">
    <property type="match status" value="1"/>
</dbReference>
<evidence type="ECO:0000256" key="1">
    <source>
        <dbReference type="SAM" id="SignalP"/>
    </source>
</evidence>
<dbReference type="EMBL" id="FXAU01000007">
    <property type="protein sequence ID" value="SMG46509.1"/>
    <property type="molecule type" value="Genomic_DNA"/>
</dbReference>
<sequence length="546" mass="61454">MKKIQCILLFTFAFLSGYKTAWAQIVLTEIRTNTIGADLPPYPYIEIYNNGNASLNLTGYKLHIDSACYLFPNRRLAPKQFMLLVPEGTEAEFRHFGNVVSLLGWQSLSHKGAVVQLLDQTGMMIDKVAYSDRWYEGEQVNKAPSLERINPGYKCNVQPNWKESSAPLGGTPGFRNSVWNESYVPALLPQVEIRDPLTLWLTVGLPLHLAENLSGASFSFVDDLNTVKEVVQEDEGIRLLLEKSLEEDLVYELNMTALYFCAISYHTKLVILRSSDVMEQDIVINEVLFNPKDNGAAFVEIYNRSGKPIDLSTCLLGGYPISLERHLLLSGEFRVLTTSFENVARYYPAAVHDVFIEMLRLPRMANADGEVVLKTTRKTIDSLVYTREMHQPFLRNVKGISLERRGYDLATNAPGSFTSAAVLAGGATPGYENSSFVEKKEEKNNLFLRSQTMSPNGDGVEDFLTVVYDFSIVDPMLNVTIFDDKGRIVNRLIRNKSAGQRGEIRWDGKDDNGQDVKGGFYICHAELYGSLGHFQSFKLTFVLIRR</sequence>
<reference evidence="3 4" key="1">
    <citation type="submission" date="2017-04" db="EMBL/GenBank/DDBJ databases">
        <authorList>
            <person name="Afonso C.L."/>
            <person name="Miller P.J."/>
            <person name="Scott M.A."/>
            <person name="Spackman E."/>
            <person name="Goraichik I."/>
            <person name="Dimitrov K.M."/>
            <person name="Suarez D.L."/>
            <person name="Swayne D.E."/>
        </authorList>
    </citation>
    <scope>NUCLEOTIDE SEQUENCE [LARGE SCALE GENOMIC DNA]</scope>
    <source>
        <strain evidence="3 4">DSM 22418</strain>
    </source>
</reference>
<feature type="chain" id="PRO_5012778682" evidence="1">
    <location>
        <begin position="24"/>
        <end position="546"/>
    </location>
</feature>
<evidence type="ECO:0000259" key="2">
    <source>
        <dbReference type="Pfam" id="PF00932"/>
    </source>
</evidence>
<dbReference type="InterPro" id="IPR036415">
    <property type="entry name" value="Lamin_tail_dom_sf"/>
</dbReference>
<keyword evidence="1" id="KW-0732">Signal</keyword>
<evidence type="ECO:0000313" key="3">
    <source>
        <dbReference type="EMBL" id="SMG46509.1"/>
    </source>
</evidence>
<protein>
    <submittedName>
        <fullName evidence="3">Lamin Tail Domain</fullName>
    </submittedName>
</protein>
<accession>A0A1X7L044</accession>
<dbReference type="SUPFAM" id="SSF74853">
    <property type="entry name" value="Lamin A/C globular tail domain"/>
    <property type="match status" value="1"/>
</dbReference>
<dbReference type="AlphaFoldDB" id="A0A1X7L044"/>
<dbReference type="OrthoDB" id="9758406at2"/>
<dbReference type="RefSeq" id="WP_144036607.1">
    <property type="nucleotide sequence ID" value="NZ_FXAU01000007.1"/>
</dbReference>